<dbReference type="AlphaFoldDB" id="A0A2W0HP48"/>
<dbReference type="GO" id="GO:0016791">
    <property type="term" value="F:phosphatase activity"/>
    <property type="evidence" value="ECO:0007669"/>
    <property type="project" value="TreeGrafter"/>
</dbReference>
<dbReference type="GO" id="GO:0005829">
    <property type="term" value="C:cytosol"/>
    <property type="evidence" value="ECO:0007669"/>
    <property type="project" value="TreeGrafter"/>
</dbReference>
<dbReference type="CDD" id="cd07516">
    <property type="entry name" value="HAD_Pase"/>
    <property type="match status" value="1"/>
</dbReference>
<dbReference type="NCBIfam" id="TIGR01484">
    <property type="entry name" value="HAD-SF-IIB"/>
    <property type="match status" value="1"/>
</dbReference>
<gene>
    <name evidence="1" type="ORF">CR205_09915</name>
</gene>
<sequence>MTYRLLALDIDGTLLKSNHKLTRETKEAVEYVKNKGVYVTLATGRTYPSARKVAKALKIEDHELITHDGAFVGSSLEEPMFVRRIDSDRVYQIVDILENYHCHIRLLHEKYALANRIKQKNHLVARMNMGVGDPLFYGVNFVESLSHHIIDQPVTVPKIRAHFWNEMERADALEELEEALEGCRFTASDPSSIDITEGSVSKARGLQIVGQKLGFSLSEMVAVGSYENDREMVEQVGLGVAMGHAPETVRNAADWVTRSNDQNGVGYMIKEVFRKQLNLSFS</sequence>
<dbReference type="SUPFAM" id="SSF56784">
    <property type="entry name" value="HAD-like"/>
    <property type="match status" value="1"/>
</dbReference>
<dbReference type="RefSeq" id="WP_110519095.1">
    <property type="nucleotide sequence ID" value="NZ_PDOF01000001.1"/>
</dbReference>
<accession>A0A2W0HP48</accession>
<dbReference type="PANTHER" id="PTHR10000:SF50">
    <property type="entry name" value="STRESS RESPONSE PROTEIN YHAX"/>
    <property type="match status" value="1"/>
</dbReference>
<dbReference type="Pfam" id="PF08282">
    <property type="entry name" value="Hydrolase_3"/>
    <property type="match status" value="1"/>
</dbReference>
<reference evidence="1 2" key="1">
    <citation type="submission" date="2017-10" db="EMBL/GenBank/DDBJ databases">
        <title>Bacillus sp. nov., a halophilic bacterium isolated from a Yangshapao Lake.</title>
        <authorList>
            <person name="Wang H."/>
        </authorList>
    </citation>
    <scope>NUCLEOTIDE SEQUENCE [LARGE SCALE GENOMIC DNA]</scope>
    <source>
        <strain evidence="1 2">YSP-3</strain>
    </source>
</reference>
<keyword evidence="2" id="KW-1185">Reference proteome</keyword>
<dbReference type="GO" id="GO:0000287">
    <property type="term" value="F:magnesium ion binding"/>
    <property type="evidence" value="ECO:0007669"/>
    <property type="project" value="TreeGrafter"/>
</dbReference>
<dbReference type="OrthoDB" id="9790031at2"/>
<dbReference type="Proteomes" id="UP000248066">
    <property type="component" value="Unassembled WGS sequence"/>
</dbReference>
<dbReference type="NCBIfam" id="TIGR00099">
    <property type="entry name" value="Cof-subfamily"/>
    <property type="match status" value="1"/>
</dbReference>
<dbReference type="InterPro" id="IPR036412">
    <property type="entry name" value="HAD-like_sf"/>
</dbReference>
<organism evidence="1 2">
    <name type="scientific">Alteribacter lacisalsi</name>
    <dbReference type="NCBI Taxonomy" id="2045244"/>
    <lineage>
        <taxon>Bacteria</taxon>
        <taxon>Bacillati</taxon>
        <taxon>Bacillota</taxon>
        <taxon>Bacilli</taxon>
        <taxon>Bacillales</taxon>
        <taxon>Bacillaceae</taxon>
        <taxon>Alteribacter</taxon>
    </lineage>
</organism>
<dbReference type="Gene3D" id="3.30.1240.10">
    <property type="match status" value="1"/>
</dbReference>
<dbReference type="InterPro" id="IPR006379">
    <property type="entry name" value="HAD-SF_hydro_IIB"/>
</dbReference>
<comment type="caution">
    <text evidence="1">The sequence shown here is derived from an EMBL/GenBank/DDBJ whole genome shotgun (WGS) entry which is preliminary data.</text>
</comment>
<dbReference type="InterPro" id="IPR000150">
    <property type="entry name" value="Cof"/>
</dbReference>
<proteinExistence type="predicted"/>
<name>A0A2W0HP48_9BACI</name>
<evidence type="ECO:0000313" key="1">
    <source>
        <dbReference type="EMBL" id="PYZ98862.1"/>
    </source>
</evidence>
<dbReference type="PANTHER" id="PTHR10000">
    <property type="entry name" value="PHOSPHOSERINE PHOSPHATASE"/>
    <property type="match status" value="1"/>
</dbReference>
<dbReference type="Gene3D" id="3.40.50.1000">
    <property type="entry name" value="HAD superfamily/HAD-like"/>
    <property type="match status" value="1"/>
</dbReference>
<dbReference type="InterPro" id="IPR023214">
    <property type="entry name" value="HAD_sf"/>
</dbReference>
<evidence type="ECO:0000313" key="2">
    <source>
        <dbReference type="Proteomes" id="UP000248066"/>
    </source>
</evidence>
<dbReference type="EMBL" id="PDOF01000001">
    <property type="protein sequence ID" value="PYZ98862.1"/>
    <property type="molecule type" value="Genomic_DNA"/>
</dbReference>
<protein>
    <submittedName>
        <fullName evidence="1">Haloacid dehalogenase</fullName>
    </submittedName>
</protein>